<reference evidence="4 6" key="1">
    <citation type="journal article" date="2011" name="Nature">
        <title>The Medicago genome provides insight into the evolution of rhizobial symbioses.</title>
        <authorList>
            <person name="Young N.D."/>
            <person name="Debelle F."/>
            <person name="Oldroyd G.E."/>
            <person name="Geurts R."/>
            <person name="Cannon S.B."/>
            <person name="Udvardi M.K."/>
            <person name="Benedito V.A."/>
            <person name="Mayer K.F."/>
            <person name="Gouzy J."/>
            <person name="Schoof H."/>
            <person name="Van de Peer Y."/>
            <person name="Proost S."/>
            <person name="Cook D.R."/>
            <person name="Meyers B.C."/>
            <person name="Spannagl M."/>
            <person name="Cheung F."/>
            <person name="De Mita S."/>
            <person name="Krishnakumar V."/>
            <person name="Gundlach H."/>
            <person name="Zhou S."/>
            <person name="Mudge J."/>
            <person name="Bharti A.K."/>
            <person name="Murray J.D."/>
            <person name="Naoumkina M.A."/>
            <person name="Rosen B."/>
            <person name="Silverstein K.A."/>
            <person name="Tang H."/>
            <person name="Rombauts S."/>
            <person name="Zhao P.X."/>
            <person name="Zhou P."/>
            <person name="Barbe V."/>
            <person name="Bardou P."/>
            <person name="Bechner M."/>
            <person name="Bellec A."/>
            <person name="Berger A."/>
            <person name="Berges H."/>
            <person name="Bidwell S."/>
            <person name="Bisseling T."/>
            <person name="Choisne N."/>
            <person name="Couloux A."/>
            <person name="Denny R."/>
            <person name="Deshpande S."/>
            <person name="Dai X."/>
            <person name="Doyle J.J."/>
            <person name="Dudez A.M."/>
            <person name="Farmer A.D."/>
            <person name="Fouteau S."/>
            <person name="Franken C."/>
            <person name="Gibelin C."/>
            <person name="Gish J."/>
            <person name="Goldstein S."/>
            <person name="Gonzalez A.J."/>
            <person name="Green P.J."/>
            <person name="Hallab A."/>
            <person name="Hartog M."/>
            <person name="Hua A."/>
            <person name="Humphray S.J."/>
            <person name="Jeong D.H."/>
            <person name="Jing Y."/>
            <person name="Jocker A."/>
            <person name="Kenton S.M."/>
            <person name="Kim D.J."/>
            <person name="Klee K."/>
            <person name="Lai H."/>
            <person name="Lang C."/>
            <person name="Lin S."/>
            <person name="Macmil S.L."/>
            <person name="Magdelenat G."/>
            <person name="Matthews L."/>
            <person name="McCorrison J."/>
            <person name="Monaghan E.L."/>
            <person name="Mun J.H."/>
            <person name="Najar F.Z."/>
            <person name="Nicholson C."/>
            <person name="Noirot C."/>
            <person name="O'Bleness M."/>
            <person name="Paule C.R."/>
            <person name="Poulain J."/>
            <person name="Prion F."/>
            <person name="Qin B."/>
            <person name="Qu C."/>
            <person name="Retzel E.F."/>
            <person name="Riddle C."/>
            <person name="Sallet E."/>
            <person name="Samain S."/>
            <person name="Samson N."/>
            <person name="Sanders I."/>
            <person name="Saurat O."/>
            <person name="Scarpelli C."/>
            <person name="Schiex T."/>
            <person name="Segurens B."/>
            <person name="Severin A.J."/>
            <person name="Sherrier D.J."/>
            <person name="Shi R."/>
            <person name="Sims S."/>
            <person name="Singer S.R."/>
            <person name="Sinharoy S."/>
            <person name="Sterck L."/>
            <person name="Viollet A."/>
            <person name="Wang B.B."/>
            <person name="Wang K."/>
            <person name="Wang M."/>
            <person name="Wang X."/>
            <person name="Warfsmann J."/>
            <person name="Weissenbach J."/>
            <person name="White D.D."/>
            <person name="White J.D."/>
            <person name="Wiley G.B."/>
            <person name="Wincker P."/>
            <person name="Xing Y."/>
            <person name="Yang L."/>
            <person name="Yao Z."/>
            <person name="Ying F."/>
            <person name="Zhai J."/>
            <person name="Zhou L."/>
            <person name="Zuber A."/>
            <person name="Denarie J."/>
            <person name="Dixon R.A."/>
            <person name="May G.D."/>
            <person name="Schwartz D.C."/>
            <person name="Rogers J."/>
            <person name="Quetier F."/>
            <person name="Town C.D."/>
            <person name="Roe B.A."/>
        </authorList>
    </citation>
    <scope>NUCLEOTIDE SEQUENCE [LARGE SCALE GENOMIC DNA]</scope>
    <source>
        <strain evidence="4">A17</strain>
        <strain evidence="5 6">cv. Jemalong A17</strain>
    </source>
</reference>
<dbReference type="EMBL" id="CM001223">
    <property type="protein sequence ID" value="KEH22319.1"/>
    <property type="molecule type" value="Genomic_DNA"/>
</dbReference>
<dbReference type="PROSITE" id="PS01031">
    <property type="entry name" value="SHSP"/>
    <property type="match status" value="1"/>
</dbReference>
<dbReference type="InterPro" id="IPR008978">
    <property type="entry name" value="HSP20-like_chaperone"/>
</dbReference>
<feature type="domain" description="SHSP" evidence="3">
    <location>
        <begin position="1"/>
        <end position="84"/>
    </location>
</feature>
<dbReference type="Proteomes" id="UP000002051">
    <property type="component" value="Unassembled WGS sequence"/>
</dbReference>
<evidence type="ECO:0000259" key="3">
    <source>
        <dbReference type="PROSITE" id="PS01031"/>
    </source>
</evidence>
<keyword evidence="6" id="KW-1185">Reference proteome</keyword>
<evidence type="ECO:0000313" key="4">
    <source>
        <dbReference type="EMBL" id="KEH22319.1"/>
    </source>
</evidence>
<evidence type="ECO:0000256" key="2">
    <source>
        <dbReference type="RuleBase" id="RU003616"/>
    </source>
</evidence>
<dbReference type="Gene3D" id="2.60.40.790">
    <property type="match status" value="1"/>
</dbReference>
<name>A0A072TXU9_MEDTR</name>
<dbReference type="SUPFAM" id="SSF49764">
    <property type="entry name" value="HSP20-like chaperones"/>
    <property type="match status" value="1"/>
</dbReference>
<evidence type="ECO:0000313" key="5">
    <source>
        <dbReference type="EnsemblPlants" id="KEH22319"/>
    </source>
</evidence>
<protein>
    <submittedName>
        <fullName evidence="4">Hsp20/alpha crystallin family protein</fullName>
    </submittedName>
</protein>
<evidence type="ECO:0000313" key="6">
    <source>
        <dbReference type="Proteomes" id="UP000002051"/>
    </source>
</evidence>
<proteinExistence type="inferred from homology"/>
<reference evidence="4 6" key="2">
    <citation type="journal article" date="2014" name="BMC Genomics">
        <title>An improved genome release (version Mt4.0) for the model legume Medicago truncatula.</title>
        <authorList>
            <person name="Tang H."/>
            <person name="Krishnakumar V."/>
            <person name="Bidwell S."/>
            <person name="Rosen B."/>
            <person name="Chan A."/>
            <person name="Zhou S."/>
            <person name="Gentzbittel L."/>
            <person name="Childs K.L."/>
            <person name="Yandell M."/>
            <person name="Gundlach H."/>
            <person name="Mayer K.F."/>
            <person name="Schwartz D.C."/>
            <person name="Town C.D."/>
        </authorList>
    </citation>
    <scope>GENOME REANNOTATION</scope>
    <source>
        <strain evidence="4">A17</strain>
        <strain evidence="5 6">cv. Jemalong A17</strain>
    </source>
</reference>
<dbReference type="Pfam" id="PF00011">
    <property type="entry name" value="HSP20"/>
    <property type="match status" value="1"/>
</dbReference>
<dbReference type="CDD" id="cd00298">
    <property type="entry name" value="ACD_sHsps_p23-like"/>
    <property type="match status" value="1"/>
</dbReference>
<dbReference type="HOGENOM" id="CLU_2530933_0_0_1"/>
<gene>
    <name evidence="4" type="ordered locus">MTR_7g039480</name>
</gene>
<accession>A0A072TXU9</accession>
<organism evidence="4 6">
    <name type="scientific">Medicago truncatula</name>
    <name type="common">Barrel medic</name>
    <name type="synonym">Medicago tribuloides</name>
    <dbReference type="NCBI Taxonomy" id="3880"/>
    <lineage>
        <taxon>Eukaryota</taxon>
        <taxon>Viridiplantae</taxon>
        <taxon>Streptophyta</taxon>
        <taxon>Embryophyta</taxon>
        <taxon>Tracheophyta</taxon>
        <taxon>Spermatophyta</taxon>
        <taxon>Magnoliopsida</taxon>
        <taxon>eudicotyledons</taxon>
        <taxon>Gunneridae</taxon>
        <taxon>Pentapetalae</taxon>
        <taxon>rosids</taxon>
        <taxon>fabids</taxon>
        <taxon>Fabales</taxon>
        <taxon>Fabaceae</taxon>
        <taxon>Papilionoideae</taxon>
        <taxon>50 kb inversion clade</taxon>
        <taxon>NPAAA clade</taxon>
        <taxon>Hologalegina</taxon>
        <taxon>IRL clade</taxon>
        <taxon>Trifolieae</taxon>
        <taxon>Medicago</taxon>
    </lineage>
</organism>
<comment type="similarity">
    <text evidence="1 2">Belongs to the small heat shock protein (HSP20) family.</text>
</comment>
<reference evidence="5" key="3">
    <citation type="submission" date="2015-04" db="UniProtKB">
        <authorList>
            <consortium name="EnsemblPlants"/>
        </authorList>
    </citation>
    <scope>IDENTIFICATION</scope>
    <source>
        <strain evidence="5">cv. Jemalong A17</strain>
    </source>
</reference>
<dbReference type="InterPro" id="IPR002068">
    <property type="entry name" value="A-crystallin/Hsp20_dom"/>
</dbReference>
<dbReference type="AlphaFoldDB" id="A0A072TXU9"/>
<sequence length="84" mass="9860">MYGLEKEDVEIYVDHKILTFTFKGTNQNEVCGHGFYLTYDLNGKPYRINEIKAKIRKDGVLEIVVPKTKMDDKETHERIIVKIE</sequence>
<dbReference type="EnsemblPlants" id="KEH22319">
    <property type="protein sequence ID" value="KEH22319"/>
    <property type="gene ID" value="MTR_7g039480"/>
</dbReference>
<evidence type="ECO:0000256" key="1">
    <source>
        <dbReference type="PROSITE-ProRule" id="PRU00285"/>
    </source>
</evidence>